<evidence type="ECO:0000259" key="4">
    <source>
        <dbReference type="Pfam" id="PF08335"/>
    </source>
</evidence>
<dbReference type="GO" id="GO:0008773">
    <property type="term" value="F:[protein-PII] uridylyltransferase activity"/>
    <property type="evidence" value="ECO:0007669"/>
    <property type="project" value="UniProtKB-UniRule"/>
</dbReference>
<dbReference type="EMBL" id="UASN01000022">
    <property type="protein sequence ID" value="SQC19486.1"/>
    <property type="molecule type" value="Genomic_DNA"/>
</dbReference>
<dbReference type="GO" id="GO:0006808">
    <property type="term" value="P:regulation of nitrogen utilization"/>
    <property type="evidence" value="ECO:0007669"/>
    <property type="project" value="UniProtKB-UniRule"/>
</dbReference>
<evidence type="ECO:0000256" key="3">
    <source>
        <dbReference type="HAMAP-Rule" id="MF_00277"/>
    </source>
</evidence>
<name>A0A2X3D4Z5_KLEPN</name>
<feature type="region of interest" description="Uridylyltransferase" evidence="3">
    <location>
        <begin position="1"/>
        <end position="105"/>
    </location>
</feature>
<dbReference type="GO" id="GO:0008081">
    <property type="term" value="F:phosphoric diester hydrolase activity"/>
    <property type="evidence" value="ECO:0007669"/>
    <property type="project" value="UniProtKB-UniRule"/>
</dbReference>
<dbReference type="InterPro" id="IPR013546">
    <property type="entry name" value="PII_UdlTrfase/GS_AdlTrfase"/>
</dbReference>
<protein>
    <recommendedName>
        <fullName evidence="3">Bifunctional uridylyltransferase/uridylyl-removing enzyme</fullName>
        <shortName evidence="3">UTase/UR</shortName>
    </recommendedName>
    <alternativeName>
        <fullName evidence="3">Bifunctional [protein-PII] modification enzyme</fullName>
    </alternativeName>
    <alternativeName>
        <fullName evidence="3">Bifunctional nitrogen sensor protein</fullName>
    </alternativeName>
    <domain>
        <recommendedName>
            <fullName evidence="3">[Protein-PII] uridylyltransferase</fullName>
            <shortName evidence="3">PII uridylyltransferase</shortName>
            <shortName evidence="3">UTase</shortName>
            <ecNumber evidence="3">2.7.7.59</ecNumber>
        </recommendedName>
    </domain>
    <domain>
        <recommendedName>
            <fullName evidence="3">[Protein-PII]-UMP uridylyl-removing enzyme</fullName>
            <shortName evidence="3">UR</shortName>
            <ecNumber evidence="3">3.1.4.-</ecNumber>
        </recommendedName>
    </domain>
</protein>
<reference evidence="5 6" key="1">
    <citation type="submission" date="2018-06" db="EMBL/GenBank/DDBJ databases">
        <authorList>
            <consortium name="Pathogen Informatics"/>
            <person name="Doyle S."/>
        </authorList>
    </citation>
    <scope>NUCLEOTIDE SEQUENCE [LARGE SCALE GENOMIC DNA]</scope>
    <source>
        <strain evidence="5 6">NCTC9601</strain>
    </source>
</reference>
<evidence type="ECO:0000256" key="2">
    <source>
        <dbReference type="ARBA" id="ARBA00022801"/>
    </source>
</evidence>
<keyword evidence="3" id="KW-0460">Magnesium</keyword>
<dbReference type="EC" id="3.1.4.-" evidence="3"/>
<evidence type="ECO:0000313" key="5">
    <source>
        <dbReference type="EMBL" id="SQC19486.1"/>
    </source>
</evidence>
<comment type="catalytic activity">
    <reaction evidence="3">
        <text>[protein-PII]-uridylyl-L-tyrosine + H2O = [protein-PII]-L-tyrosine + UMP + H(+)</text>
        <dbReference type="Rhea" id="RHEA:48600"/>
        <dbReference type="Rhea" id="RHEA-COMP:12147"/>
        <dbReference type="Rhea" id="RHEA-COMP:12148"/>
        <dbReference type="ChEBI" id="CHEBI:15377"/>
        <dbReference type="ChEBI" id="CHEBI:15378"/>
        <dbReference type="ChEBI" id="CHEBI:46858"/>
        <dbReference type="ChEBI" id="CHEBI:57865"/>
        <dbReference type="ChEBI" id="CHEBI:90602"/>
    </reaction>
</comment>
<keyword evidence="3 5" id="KW-0548">Nucleotidyltransferase</keyword>
<comment type="activity regulation">
    <text evidence="3">Uridylyltransferase (UTase) activity is inhibited by glutamine, while glutamine activates uridylyl-removing (UR) activity.</text>
</comment>
<comment type="cofactor">
    <cofactor evidence="3">
        <name>Mg(2+)</name>
        <dbReference type="ChEBI" id="CHEBI:18420"/>
    </cofactor>
</comment>
<keyword evidence="2 3" id="KW-0378">Hydrolase</keyword>
<comment type="domain">
    <text evidence="3">Has four distinct domains: an N-terminal nucleotidyltransferase (NT) domain responsible for UTase activity, a central HD domain that encodes UR activity, and two C-terminal ACT domains that seem to have a role in glutamine sensing.</text>
</comment>
<dbReference type="HAMAP" id="MF_00277">
    <property type="entry name" value="PII_uridylyl_transf"/>
    <property type="match status" value="1"/>
</dbReference>
<feature type="domain" description="PII-uridylyltransferase/Glutamine-synthetase adenylyltransferase" evidence="4">
    <location>
        <begin position="2"/>
        <end position="87"/>
    </location>
</feature>
<comment type="catalytic activity">
    <reaction evidence="3">
        <text>[protein-PII]-L-tyrosine + UTP = [protein-PII]-uridylyl-L-tyrosine + diphosphate</text>
        <dbReference type="Rhea" id="RHEA:13673"/>
        <dbReference type="Rhea" id="RHEA-COMP:12147"/>
        <dbReference type="Rhea" id="RHEA-COMP:12148"/>
        <dbReference type="ChEBI" id="CHEBI:33019"/>
        <dbReference type="ChEBI" id="CHEBI:46398"/>
        <dbReference type="ChEBI" id="CHEBI:46858"/>
        <dbReference type="ChEBI" id="CHEBI:90602"/>
        <dbReference type="EC" id="2.7.7.59"/>
    </reaction>
</comment>
<dbReference type="InterPro" id="IPR010043">
    <property type="entry name" value="UTase/UR"/>
</dbReference>
<dbReference type="Proteomes" id="UP000251123">
    <property type="component" value="Unassembled WGS sequence"/>
</dbReference>
<comment type="similarity">
    <text evidence="3">Belongs to the GlnD family.</text>
</comment>
<comment type="function">
    <text evidence="3">Modifies, by uridylylation and deuridylylation, the PII regulatory proteins (GlnB and homologs), in response to the nitrogen status of the cell that GlnD senses through the glutamine level. Under low glutamine levels, catalyzes the conversion of the PII proteins and UTP to PII-UMP and PPi, while under higher glutamine levels, GlnD hydrolyzes PII-UMP to PII and UMP (deuridylylation). Thus, controls uridylylation state and activity of the PII proteins, and plays an important role in the regulation of nitrogen metabolism.</text>
</comment>
<keyword evidence="3" id="KW-0511">Multifunctional enzyme</keyword>
<evidence type="ECO:0000256" key="1">
    <source>
        <dbReference type="ARBA" id="ARBA00022679"/>
    </source>
</evidence>
<evidence type="ECO:0000313" key="6">
    <source>
        <dbReference type="Proteomes" id="UP000251123"/>
    </source>
</evidence>
<dbReference type="PANTHER" id="PTHR47320:SF1">
    <property type="entry name" value="BIFUNCTIONAL URIDYLYLTRANSFERASE_URIDYLYL-REMOVING ENZYME"/>
    <property type="match status" value="1"/>
</dbReference>
<dbReference type="PANTHER" id="PTHR47320">
    <property type="entry name" value="BIFUNCTIONAL URIDYLYLTRANSFERASE/URIDYLYL-REMOVING ENZYME"/>
    <property type="match status" value="1"/>
</dbReference>
<keyword evidence="1 3" id="KW-0808">Transferase</keyword>
<organism evidence="5 6">
    <name type="scientific">Klebsiella pneumoniae</name>
    <dbReference type="NCBI Taxonomy" id="573"/>
    <lineage>
        <taxon>Bacteria</taxon>
        <taxon>Pseudomonadati</taxon>
        <taxon>Pseudomonadota</taxon>
        <taxon>Gammaproteobacteria</taxon>
        <taxon>Enterobacterales</taxon>
        <taxon>Enterobacteriaceae</taxon>
        <taxon>Klebsiella/Raoultella group</taxon>
        <taxon>Klebsiella</taxon>
        <taxon>Klebsiella pneumoniae complex</taxon>
    </lineage>
</organism>
<accession>A0A2X3D4Z5</accession>
<comment type="caution">
    <text evidence="3">Lacks conserved residue(s) required for the propagation of feature annotation.</text>
</comment>
<sequence>MDEMVGFGFLTEAERNELNECLHQLWRIRFALHLELTRYDNRLLFDRQLSVARRLGYEGDGNQPIEHMMKDFFRVTRRVSELNQMLLQLFEEAILALTEDEKPRPIDDDFQLRGTLIDLRDDTLFIREPQAILRMFNIMVRQ</sequence>
<gene>
    <name evidence="3" type="primary">glnD</name>
    <name evidence="5" type="ORF">NCTC9601_06013</name>
</gene>
<dbReference type="AlphaFoldDB" id="A0A2X3D4Z5"/>
<proteinExistence type="inferred from homology"/>
<dbReference type="Pfam" id="PF08335">
    <property type="entry name" value="GlnD_UR_UTase"/>
    <property type="match status" value="1"/>
</dbReference>
<dbReference type="EC" id="2.7.7.59" evidence="3"/>